<proteinExistence type="inferred from homology"/>
<name>A0A8C3M7K2_GEOPR</name>
<feature type="domain" description="N-acetyltransferase" evidence="11">
    <location>
        <begin position="91"/>
        <end position="247"/>
    </location>
</feature>
<keyword evidence="13" id="KW-1185">Reference proteome</keyword>
<protein>
    <recommendedName>
        <fullName evidence="9">N-alpha-acetyltransferase 80</fullName>
    </recommendedName>
    <alternativeName>
        <fullName evidence="10">N-acetyltransferase 6</fullName>
    </alternativeName>
</protein>
<evidence type="ECO:0000313" key="12">
    <source>
        <dbReference type="Ensembl" id="ENSCPVP00000001087.1"/>
    </source>
</evidence>
<evidence type="ECO:0000256" key="8">
    <source>
        <dbReference type="ARBA" id="ARBA00054711"/>
    </source>
</evidence>
<evidence type="ECO:0000256" key="2">
    <source>
        <dbReference type="ARBA" id="ARBA00008694"/>
    </source>
</evidence>
<dbReference type="GO" id="GO:0005829">
    <property type="term" value="C:cytosol"/>
    <property type="evidence" value="ECO:0007669"/>
    <property type="project" value="UniProtKB-SubCell"/>
</dbReference>
<keyword evidence="3" id="KW-0963">Cytoplasm</keyword>
<dbReference type="InterPro" id="IPR000182">
    <property type="entry name" value="GNAT_dom"/>
</dbReference>
<comment type="catalytic activity">
    <reaction evidence="7">
        <text>N-terminal L-glutamyl-L-glutamyl-L-glutamyl-[protein] + acetyl-CoA = N-terminal N-acetyl-L-glutamyl-L-glutamyl-L-glutamyl-[protein] + CoA + H(+)</text>
        <dbReference type="Rhea" id="RHEA:57324"/>
        <dbReference type="Rhea" id="RHEA-COMP:14865"/>
        <dbReference type="Rhea" id="RHEA-COMP:14866"/>
        <dbReference type="ChEBI" id="CHEBI:15378"/>
        <dbReference type="ChEBI" id="CHEBI:57287"/>
        <dbReference type="ChEBI" id="CHEBI:57288"/>
        <dbReference type="ChEBI" id="CHEBI:141603"/>
        <dbReference type="ChEBI" id="CHEBI:141606"/>
    </reaction>
</comment>
<dbReference type="GO" id="GO:0008080">
    <property type="term" value="F:N-acetyltransferase activity"/>
    <property type="evidence" value="ECO:0007669"/>
    <property type="project" value="InterPro"/>
</dbReference>
<dbReference type="Pfam" id="PF00583">
    <property type="entry name" value="Acetyltransf_1"/>
    <property type="match status" value="1"/>
</dbReference>
<evidence type="ECO:0000256" key="1">
    <source>
        <dbReference type="ARBA" id="ARBA00004514"/>
    </source>
</evidence>
<accession>A0A8C3M7K2</accession>
<comment type="subcellular location">
    <subcellularLocation>
        <location evidence="1">Cytoplasm</location>
        <location evidence="1">Cytosol</location>
    </subcellularLocation>
</comment>
<dbReference type="InterPro" id="IPR039840">
    <property type="entry name" value="NAA80"/>
</dbReference>
<dbReference type="GO" id="GO:1905502">
    <property type="term" value="F:acetyl-CoA binding"/>
    <property type="evidence" value="ECO:0007669"/>
    <property type="project" value="TreeGrafter"/>
</dbReference>
<evidence type="ECO:0000256" key="5">
    <source>
        <dbReference type="ARBA" id="ARBA00023315"/>
    </source>
</evidence>
<evidence type="ECO:0000256" key="4">
    <source>
        <dbReference type="ARBA" id="ARBA00022679"/>
    </source>
</evidence>
<evidence type="ECO:0000256" key="9">
    <source>
        <dbReference type="ARBA" id="ARBA00071735"/>
    </source>
</evidence>
<organism evidence="12 13">
    <name type="scientific">Geospiza parvula</name>
    <name type="common">Small tree-finch</name>
    <name type="synonym">Camarhynchus parvulus</name>
    <dbReference type="NCBI Taxonomy" id="87175"/>
    <lineage>
        <taxon>Eukaryota</taxon>
        <taxon>Metazoa</taxon>
        <taxon>Chordata</taxon>
        <taxon>Craniata</taxon>
        <taxon>Vertebrata</taxon>
        <taxon>Euteleostomi</taxon>
        <taxon>Archelosauria</taxon>
        <taxon>Archosauria</taxon>
        <taxon>Dinosauria</taxon>
        <taxon>Saurischia</taxon>
        <taxon>Theropoda</taxon>
        <taxon>Coelurosauria</taxon>
        <taxon>Aves</taxon>
        <taxon>Neognathae</taxon>
        <taxon>Neoaves</taxon>
        <taxon>Telluraves</taxon>
        <taxon>Australaves</taxon>
        <taxon>Passeriformes</taxon>
        <taxon>Thraupidae</taxon>
        <taxon>Camarhynchus</taxon>
    </lineage>
</organism>
<reference evidence="12" key="3">
    <citation type="submission" date="2025-09" db="UniProtKB">
        <authorList>
            <consortium name="Ensembl"/>
        </authorList>
    </citation>
    <scope>IDENTIFICATION</scope>
</reference>
<reference evidence="12" key="2">
    <citation type="submission" date="2025-08" db="UniProtKB">
        <authorList>
            <consortium name="Ensembl"/>
        </authorList>
    </citation>
    <scope>IDENTIFICATION</scope>
</reference>
<evidence type="ECO:0000313" key="13">
    <source>
        <dbReference type="Proteomes" id="UP000694382"/>
    </source>
</evidence>
<keyword evidence="4" id="KW-0808">Transferase</keyword>
<evidence type="ECO:0000256" key="10">
    <source>
        <dbReference type="ARBA" id="ARBA00075026"/>
    </source>
</evidence>
<dbReference type="InterPro" id="IPR016181">
    <property type="entry name" value="Acyl_CoA_acyltransferase"/>
</dbReference>
<comment type="similarity">
    <text evidence="2">Belongs to the acetyltransferase family.</text>
</comment>
<dbReference type="CDD" id="cd04301">
    <property type="entry name" value="NAT_SF"/>
    <property type="match status" value="1"/>
</dbReference>
<sequence length="318" mass="34846">MGQRWVSGGVSDGSVMGWWWGQCWGQRWGQWQVKRRVNNEVTIGSVLVSEGQRWGGDPCSGGAAVQREQRSAGDAVPVSVLRRMGSVSEELSLVPLHQRPELLEACAELLGEEWGKSRASRLHSLQRSSDAFPACLLLLRSPAAPREGPCELVGHVRLSRVLSRPHDLFVESVVVARALRGRGYGRRLMEAAEQWARARGFRCLRLTTHDKQHFYAHLGYVLGEPVQSVAFLSPAISSEVLRLFSAPSGAAAATATRPWVPAAPLPPPPPLTVPPPPPPPTVIWARGVLAEGSEQQSLLQSPHRDAKGLPIFWMKKDI</sequence>
<evidence type="ECO:0000256" key="3">
    <source>
        <dbReference type="ARBA" id="ARBA00022490"/>
    </source>
</evidence>
<reference evidence="12" key="1">
    <citation type="submission" date="2020-02" db="EMBL/GenBank/DDBJ databases">
        <authorList>
            <person name="Enbody D E."/>
            <person name="Pettersson E M."/>
        </authorList>
    </citation>
    <scope>NUCLEOTIDE SEQUENCE [LARGE SCALE GENOMIC DNA]</scope>
</reference>
<dbReference type="Ensembl" id="ENSCPVT00000001135.2">
    <property type="protein sequence ID" value="ENSCPVP00000001087.1"/>
    <property type="gene ID" value="ENSCPVG00000000831.2"/>
</dbReference>
<dbReference type="SUPFAM" id="SSF55729">
    <property type="entry name" value="Acyl-CoA N-acyltransferases (Nat)"/>
    <property type="match status" value="1"/>
</dbReference>
<evidence type="ECO:0000256" key="7">
    <source>
        <dbReference type="ARBA" id="ARBA00052050"/>
    </source>
</evidence>
<dbReference type="PROSITE" id="PS51186">
    <property type="entry name" value="GNAT"/>
    <property type="match status" value="1"/>
</dbReference>
<evidence type="ECO:0000256" key="6">
    <source>
        <dbReference type="ARBA" id="ARBA00051242"/>
    </source>
</evidence>
<evidence type="ECO:0000259" key="11">
    <source>
        <dbReference type="PROSITE" id="PS51186"/>
    </source>
</evidence>
<dbReference type="PANTHER" id="PTHR13538">
    <property type="entry name" value="N-ACETYLTRANSFERASE 6"/>
    <property type="match status" value="1"/>
</dbReference>
<comment type="function">
    <text evidence="8">N-alpha-acetyltransferase that specifically mediates the acetylation of the acidic amino terminus of processed forms of beta- and gamma-actin (ACTB and ACTG, respectively). N-terminal acetylation of processed beta- and gamma-actin regulates actin filament depolymerization and elongation. In vivo, preferentially displays N-terminal acetyltransferase activity towards acid N-terminal sequences starting with Asp-Asp-Asp and Glu-Glu-Glu. In vitro, shows high activity towards Met-Asp-Glu-Leu and Met-Asp-Asp-Asp. May act as a tumor suppressor.</text>
</comment>
<dbReference type="Gene3D" id="3.40.630.30">
    <property type="match status" value="1"/>
</dbReference>
<keyword evidence="5" id="KW-0012">Acyltransferase</keyword>
<dbReference type="PANTHER" id="PTHR13538:SF4">
    <property type="entry name" value="N-ALPHA-ACETYLTRANSFERASE 80"/>
    <property type="match status" value="1"/>
</dbReference>
<dbReference type="FunFam" id="3.40.630.30:FF:000061">
    <property type="entry name" value="N(alpha)-acetyltransferase 80, NatH catalytic subunit"/>
    <property type="match status" value="1"/>
</dbReference>
<dbReference type="AlphaFoldDB" id="A0A8C3M7K2"/>
<dbReference type="Proteomes" id="UP000694382">
    <property type="component" value="Chromosome 12"/>
</dbReference>
<comment type="catalytic activity">
    <reaction evidence="6">
        <text>N-terminal L-aspartyl-L-aspartyl-L-aspartyl-[protein] + acetyl-CoA = N-terminal N-acetyl-L-aspartyl-L-aspartyl-L-aspartyl-[protein] + CoA + H(+)</text>
        <dbReference type="Rhea" id="RHEA:57328"/>
        <dbReference type="Rhea" id="RHEA-COMP:14863"/>
        <dbReference type="Rhea" id="RHEA-COMP:14864"/>
        <dbReference type="ChEBI" id="CHEBI:15378"/>
        <dbReference type="ChEBI" id="CHEBI:57287"/>
        <dbReference type="ChEBI" id="CHEBI:57288"/>
        <dbReference type="ChEBI" id="CHEBI:141602"/>
        <dbReference type="ChEBI" id="CHEBI:141604"/>
    </reaction>
</comment>